<keyword evidence="2" id="KW-1185">Reference proteome</keyword>
<evidence type="ECO:0000313" key="2">
    <source>
        <dbReference type="Proteomes" id="UP000663193"/>
    </source>
</evidence>
<dbReference type="AlphaFoldDB" id="A0A7U2F651"/>
<feature type="non-terminal residue" evidence="1">
    <location>
        <position position="1"/>
    </location>
</feature>
<dbReference type="EMBL" id="CP069031">
    <property type="protein sequence ID" value="QRC99445.1"/>
    <property type="molecule type" value="Genomic_DNA"/>
</dbReference>
<proteinExistence type="predicted"/>
<dbReference type="VEuPathDB" id="FungiDB:JI435_143550"/>
<sequence>QRPKRAKMTADCALVTTAGLSASIRLRSDAGVAQVWASKSIFVVVRPGSPLLAATARNLHGGWELQYTS</sequence>
<accession>A0A7U2F651</accession>
<name>A0A7U2F651_PHANO</name>
<gene>
    <name evidence="1" type="ORF">JI435_143550</name>
</gene>
<evidence type="ECO:0000313" key="1">
    <source>
        <dbReference type="EMBL" id="QRC99445.1"/>
    </source>
</evidence>
<reference evidence="2" key="1">
    <citation type="journal article" date="2021" name="BMC Genomics">
        <title>Chromosome-level genome assembly and manually-curated proteome of model necrotroph Parastagonospora nodorum Sn15 reveals a genome-wide trove of candidate effector homologs, and redundancy of virulence-related functions within an accessory chromosome.</title>
        <authorList>
            <person name="Bertazzoni S."/>
            <person name="Jones D.A.B."/>
            <person name="Phan H.T."/>
            <person name="Tan K.-C."/>
            <person name="Hane J.K."/>
        </authorList>
    </citation>
    <scope>NUCLEOTIDE SEQUENCE [LARGE SCALE GENOMIC DNA]</scope>
    <source>
        <strain evidence="2">SN15 / ATCC MYA-4574 / FGSC 10173)</strain>
    </source>
</reference>
<dbReference type="Proteomes" id="UP000663193">
    <property type="component" value="Chromosome 9"/>
</dbReference>
<protein>
    <submittedName>
        <fullName evidence="1">Uncharacterized protein</fullName>
    </submittedName>
</protein>
<organism evidence="1 2">
    <name type="scientific">Phaeosphaeria nodorum (strain SN15 / ATCC MYA-4574 / FGSC 10173)</name>
    <name type="common">Glume blotch fungus</name>
    <name type="synonym">Parastagonospora nodorum</name>
    <dbReference type="NCBI Taxonomy" id="321614"/>
    <lineage>
        <taxon>Eukaryota</taxon>
        <taxon>Fungi</taxon>
        <taxon>Dikarya</taxon>
        <taxon>Ascomycota</taxon>
        <taxon>Pezizomycotina</taxon>
        <taxon>Dothideomycetes</taxon>
        <taxon>Pleosporomycetidae</taxon>
        <taxon>Pleosporales</taxon>
        <taxon>Pleosporineae</taxon>
        <taxon>Phaeosphaeriaceae</taxon>
        <taxon>Parastagonospora</taxon>
    </lineage>
</organism>